<dbReference type="PANTHER" id="PTHR42736:SF1">
    <property type="entry name" value="PROTEIN-GLUTAMINE GAMMA-GLUTAMYLTRANSFERASE"/>
    <property type="match status" value="1"/>
</dbReference>
<name>W7YX34_9BACL</name>
<dbReference type="eggNOG" id="COG1305">
    <property type="taxonomic scope" value="Bacteria"/>
</dbReference>
<evidence type="ECO:0000256" key="2">
    <source>
        <dbReference type="SAM" id="Phobius"/>
    </source>
</evidence>
<dbReference type="Gene3D" id="3.10.620.30">
    <property type="match status" value="1"/>
</dbReference>
<evidence type="ECO:0000259" key="3">
    <source>
        <dbReference type="SMART" id="SM00460"/>
    </source>
</evidence>
<dbReference type="Pfam" id="PF01841">
    <property type="entry name" value="Transglut_core"/>
    <property type="match status" value="1"/>
</dbReference>
<feature type="transmembrane region" description="Helical" evidence="2">
    <location>
        <begin position="21"/>
        <end position="44"/>
    </location>
</feature>
<gene>
    <name evidence="4" type="ORF">JCM16418_955</name>
</gene>
<protein>
    <submittedName>
        <fullName evidence="4">Transglutaminase-like enzymes</fullName>
    </submittedName>
</protein>
<evidence type="ECO:0000313" key="5">
    <source>
        <dbReference type="Proteomes" id="UP000019364"/>
    </source>
</evidence>
<organism evidence="4 5">
    <name type="scientific">Paenibacillus pini JCM 16418</name>
    <dbReference type="NCBI Taxonomy" id="1236976"/>
    <lineage>
        <taxon>Bacteria</taxon>
        <taxon>Bacillati</taxon>
        <taxon>Bacillota</taxon>
        <taxon>Bacilli</taxon>
        <taxon>Bacillales</taxon>
        <taxon>Paenibacillaceae</taxon>
        <taxon>Paenibacillus</taxon>
    </lineage>
</organism>
<dbReference type="InterPro" id="IPR002931">
    <property type="entry name" value="Transglutaminase-like"/>
</dbReference>
<feature type="domain" description="Transglutaminase-like" evidence="3">
    <location>
        <begin position="310"/>
        <end position="388"/>
    </location>
</feature>
<dbReference type="SMART" id="SM00460">
    <property type="entry name" value="TGc"/>
    <property type="match status" value="1"/>
</dbReference>
<comment type="caution">
    <text evidence="4">The sequence shown here is derived from an EMBL/GenBank/DDBJ whole genome shotgun (WGS) entry which is preliminary data.</text>
</comment>
<keyword evidence="2" id="KW-0472">Membrane</keyword>
<sequence length="402" mass="45675">MSDHFRKFKERYPQGWKYLCNYPFKVIVNITLIFVIVFVTGVSMPEVSPIITDPYTAWKSMGNGTADDGTSSKSGSTGLASSGYSRRDNNLGGKFNFDYTTVMTISSSERSYWRGETRNNYSGTGWTTPSSSEEDYIKVNLKEKLQMNDKSEAATKTLKQTVTMNNTRTYPVLFGAYTMTNVEEINGKDDTSSLLWNSSQGELHWKPASEGARYPRSYVITSEVPYIPDKELKTKTYNELYGKDIDEAYLQIPDTFPSRVVDLAKQVTASVDTPYEKISLLQSYLLSNYAYTNEPDLSQKVSKDFVDSFLFEVKQGYCDYYSTSMVMMARSLNIPARWVKGYAPGQDRDAINDWQIRQVQGRSTVLASIPCPTRMPILGQKFIMDLTAGYLWKQHQDLICLN</sequence>
<dbReference type="EMBL" id="BAVZ01000002">
    <property type="protein sequence ID" value="GAF06969.1"/>
    <property type="molecule type" value="Genomic_DNA"/>
</dbReference>
<dbReference type="Pfam" id="PF11992">
    <property type="entry name" value="TgpA_N"/>
    <property type="match status" value="1"/>
</dbReference>
<keyword evidence="2" id="KW-1133">Transmembrane helix</keyword>
<dbReference type="STRING" id="1236976.JCM16418_955"/>
<keyword evidence="2" id="KW-0812">Transmembrane</keyword>
<reference evidence="4 5" key="1">
    <citation type="journal article" date="2014" name="Genome Announc.">
        <title>Draft Genome Sequence of Paenibacillus pini JCM 16418T, Isolated from the Rhizosphere of Pine Tree.</title>
        <authorList>
            <person name="Yuki M."/>
            <person name="Oshima K."/>
            <person name="Suda W."/>
            <person name="Oshida Y."/>
            <person name="Kitamura K."/>
            <person name="Iida Y."/>
            <person name="Hattori M."/>
            <person name="Ohkuma M."/>
        </authorList>
    </citation>
    <scope>NUCLEOTIDE SEQUENCE [LARGE SCALE GENOMIC DNA]</scope>
    <source>
        <strain evidence="4 5">JCM 16418</strain>
    </source>
</reference>
<dbReference type="InterPro" id="IPR021878">
    <property type="entry name" value="TgpA_N"/>
</dbReference>
<accession>W7YX34</accession>
<dbReference type="Proteomes" id="UP000019364">
    <property type="component" value="Unassembled WGS sequence"/>
</dbReference>
<feature type="compositionally biased region" description="Low complexity" evidence="1">
    <location>
        <begin position="64"/>
        <end position="83"/>
    </location>
</feature>
<dbReference type="InterPro" id="IPR052901">
    <property type="entry name" value="Bact_TGase-like"/>
</dbReference>
<evidence type="ECO:0000313" key="4">
    <source>
        <dbReference type="EMBL" id="GAF06969.1"/>
    </source>
</evidence>
<dbReference type="AlphaFoldDB" id="W7YX34"/>
<evidence type="ECO:0000256" key="1">
    <source>
        <dbReference type="SAM" id="MobiDB-lite"/>
    </source>
</evidence>
<keyword evidence="5" id="KW-1185">Reference proteome</keyword>
<proteinExistence type="predicted"/>
<dbReference type="PANTHER" id="PTHR42736">
    <property type="entry name" value="PROTEIN-GLUTAMINE GAMMA-GLUTAMYLTRANSFERASE"/>
    <property type="match status" value="1"/>
</dbReference>
<dbReference type="InterPro" id="IPR038765">
    <property type="entry name" value="Papain-like_cys_pep_sf"/>
</dbReference>
<dbReference type="SUPFAM" id="SSF54001">
    <property type="entry name" value="Cysteine proteinases"/>
    <property type="match status" value="1"/>
</dbReference>
<feature type="region of interest" description="Disordered" evidence="1">
    <location>
        <begin position="63"/>
        <end position="85"/>
    </location>
</feature>